<gene>
    <name evidence="2" type="ORF">EW145_g6132</name>
</gene>
<keyword evidence="3" id="KW-1185">Reference proteome</keyword>
<comment type="caution">
    <text evidence="2">The sequence shown here is derived from an EMBL/GenBank/DDBJ whole genome shotgun (WGS) entry which is preliminary data.</text>
</comment>
<dbReference type="Proteomes" id="UP000308199">
    <property type="component" value="Unassembled WGS sequence"/>
</dbReference>
<feature type="region of interest" description="Disordered" evidence="1">
    <location>
        <begin position="30"/>
        <end position="153"/>
    </location>
</feature>
<feature type="region of interest" description="Disordered" evidence="1">
    <location>
        <begin position="184"/>
        <end position="221"/>
    </location>
</feature>
<accession>A0A4S4KYU1</accession>
<feature type="compositionally biased region" description="Low complexity" evidence="1">
    <location>
        <begin position="235"/>
        <end position="262"/>
    </location>
</feature>
<feature type="region of interest" description="Disordered" evidence="1">
    <location>
        <begin position="352"/>
        <end position="382"/>
    </location>
</feature>
<feature type="compositionally biased region" description="Low complexity" evidence="1">
    <location>
        <begin position="30"/>
        <end position="47"/>
    </location>
</feature>
<proteinExistence type="predicted"/>
<feature type="compositionally biased region" description="Low complexity" evidence="1">
    <location>
        <begin position="403"/>
        <end position="414"/>
    </location>
</feature>
<evidence type="ECO:0000313" key="2">
    <source>
        <dbReference type="EMBL" id="THH03631.1"/>
    </source>
</evidence>
<evidence type="ECO:0000256" key="1">
    <source>
        <dbReference type="SAM" id="MobiDB-lite"/>
    </source>
</evidence>
<sequence length="509" mass="51478">MSFLFLCSGAHNADWHPVRTAASASVSSQNSVHSSSPLAPAASSATPSNPPATGLQSLDLRHITSNHNLAPAMKERTVSASTDRSGRGVNFMSVSPPPHRLGSRSPASIPSSPTSVHSSSSAIFERDIELPPSHQASHPHPMNPHRTPRSKMTDPIEASVPSVLDSAAELLATTDEFEEMQVAVDAPATSTSRATSAIGSPIGRGSRSPSPTTSAGSRNRTSMLLNLPSPVQSSIVSVPVSPASPSSRGRAGGSSPLSGSPSNAPPPLTTSFSAGSPGSSHGEPMPGGFSPITSAAAVLAGTSTPSSVGASTQYESASSSPKTTTLEYPPHPLPSSSPVTPTVTNMFAAHRTSPLPPSSPTRAAYGGLPSQLSSHPPSPSHAAHKRLSFISYNDMIASTPVSTLPLSSLTSPSSADPPPHIPSVSLSVGAVGAGPGAGSRSVSAAASMAGSVRNSMILDNMPSFSSAADVKEPSGGVGDDLGGEWEREGLGRGLEERLETLMAIGPGKA</sequence>
<organism evidence="2 3">
    <name type="scientific">Phellinidium pouzarii</name>
    <dbReference type="NCBI Taxonomy" id="167371"/>
    <lineage>
        <taxon>Eukaryota</taxon>
        <taxon>Fungi</taxon>
        <taxon>Dikarya</taxon>
        <taxon>Basidiomycota</taxon>
        <taxon>Agaricomycotina</taxon>
        <taxon>Agaricomycetes</taxon>
        <taxon>Hymenochaetales</taxon>
        <taxon>Hymenochaetaceae</taxon>
        <taxon>Phellinidium</taxon>
    </lineage>
</organism>
<feature type="compositionally biased region" description="Polar residues" evidence="1">
    <location>
        <begin position="301"/>
        <end position="326"/>
    </location>
</feature>
<dbReference type="OrthoDB" id="2563900at2759"/>
<dbReference type="AlphaFoldDB" id="A0A4S4KYU1"/>
<feature type="compositionally biased region" description="Low complexity" evidence="1">
    <location>
        <begin position="108"/>
        <end position="121"/>
    </location>
</feature>
<feature type="compositionally biased region" description="Polar residues" evidence="1">
    <location>
        <begin position="269"/>
        <end position="279"/>
    </location>
</feature>
<feature type="region of interest" description="Disordered" evidence="1">
    <location>
        <begin position="403"/>
        <end position="422"/>
    </location>
</feature>
<evidence type="ECO:0000313" key="3">
    <source>
        <dbReference type="Proteomes" id="UP000308199"/>
    </source>
</evidence>
<feature type="region of interest" description="Disordered" evidence="1">
    <location>
        <begin position="235"/>
        <end position="338"/>
    </location>
</feature>
<protein>
    <submittedName>
        <fullName evidence="2">Uncharacterized protein</fullName>
    </submittedName>
</protein>
<feature type="compositionally biased region" description="Polar residues" evidence="1">
    <location>
        <begin position="212"/>
        <end position="221"/>
    </location>
</feature>
<name>A0A4S4KYU1_9AGAM</name>
<feature type="compositionally biased region" description="Low complexity" evidence="1">
    <location>
        <begin position="188"/>
        <end position="211"/>
    </location>
</feature>
<dbReference type="EMBL" id="SGPK01000433">
    <property type="protein sequence ID" value="THH03631.1"/>
    <property type="molecule type" value="Genomic_DNA"/>
</dbReference>
<reference evidence="2 3" key="1">
    <citation type="submission" date="2019-02" db="EMBL/GenBank/DDBJ databases">
        <title>Genome sequencing of the rare red list fungi Phellinidium pouzarii.</title>
        <authorList>
            <person name="Buettner E."/>
            <person name="Kellner H."/>
        </authorList>
    </citation>
    <scope>NUCLEOTIDE SEQUENCE [LARGE SCALE GENOMIC DNA]</scope>
    <source>
        <strain evidence="2 3">DSM 108285</strain>
    </source>
</reference>